<name>A4RZX6_OSTLU</name>
<evidence type="ECO:0000313" key="10">
    <source>
        <dbReference type="EMBL" id="ABO96937.1"/>
    </source>
</evidence>
<gene>
    <name evidence="10" type="ORF">OSTLU_35336</name>
</gene>
<dbReference type="InterPro" id="IPR001680">
    <property type="entry name" value="WD40_rpt"/>
</dbReference>
<evidence type="ECO:0000256" key="5">
    <source>
        <dbReference type="ARBA" id="ARBA00022853"/>
    </source>
</evidence>
<dbReference type="GO" id="GO:0006325">
    <property type="term" value="P:chromatin organization"/>
    <property type="evidence" value="ECO:0007669"/>
    <property type="project" value="UniProtKB-KW"/>
</dbReference>
<evidence type="ECO:0000256" key="3">
    <source>
        <dbReference type="ARBA" id="ARBA00022574"/>
    </source>
</evidence>
<dbReference type="STRING" id="436017.A4RZX6"/>
<keyword evidence="6" id="KW-0539">Nucleus</keyword>
<dbReference type="GeneID" id="5002963"/>
<evidence type="ECO:0000256" key="1">
    <source>
        <dbReference type="ARBA" id="ARBA00004123"/>
    </source>
</evidence>
<dbReference type="Pfam" id="PF00400">
    <property type="entry name" value="WD40"/>
    <property type="match status" value="4"/>
</dbReference>
<dbReference type="PANTHER" id="PTHR22850">
    <property type="entry name" value="WD40 REPEAT FAMILY"/>
    <property type="match status" value="1"/>
</dbReference>
<dbReference type="PROSITE" id="PS00678">
    <property type="entry name" value="WD_REPEATS_1"/>
    <property type="match status" value="2"/>
</dbReference>
<evidence type="ECO:0000256" key="7">
    <source>
        <dbReference type="PROSITE-ProRule" id="PRU00221"/>
    </source>
</evidence>
<dbReference type="KEGG" id="olu:OSTLU_35336"/>
<keyword evidence="3 7" id="KW-0853">WD repeat</keyword>
<evidence type="ECO:0000256" key="6">
    <source>
        <dbReference type="ARBA" id="ARBA00023242"/>
    </source>
</evidence>
<dbReference type="SUPFAM" id="SSF50978">
    <property type="entry name" value="WD40 repeat-like"/>
    <property type="match status" value="1"/>
</dbReference>
<dbReference type="EMBL" id="CP000587">
    <property type="protein sequence ID" value="ABO96937.1"/>
    <property type="molecule type" value="Genomic_DNA"/>
</dbReference>
<keyword evidence="5" id="KW-0156">Chromatin regulator</keyword>
<dbReference type="GO" id="GO:0005634">
    <property type="term" value="C:nucleus"/>
    <property type="evidence" value="ECO:0007669"/>
    <property type="project" value="UniProtKB-SubCell"/>
</dbReference>
<dbReference type="InterPro" id="IPR015943">
    <property type="entry name" value="WD40/YVTN_repeat-like_dom_sf"/>
</dbReference>
<accession>A4RZX6</accession>
<dbReference type="SMART" id="SM00320">
    <property type="entry name" value="WD40"/>
    <property type="match status" value="5"/>
</dbReference>
<sequence>MITDDAYGRWKSLVPFVYDWFAHTRTSWPSLCARWGEVLDANDHRSRQRVYLTEQTEGTTASGKPTPNTILVCQAEVVRPRVAAAEHMIFDEHAKSPILKKEKALWHPGEVNRMRCVPGKENVLLTHTDAPEVFVFDANGPGGKQSACKRADGTQYTPPTACLRGHTENAEYALAVSTVGEVVASGGKDEKVMIWELGDASTGGGARGKEEKEGSGAPVVGGGLSSTELARHTSIWARVEFSGHTDTIEDVCFNPRNERELCSVGDDRNMFFWDTRTKKAAGFAKGAHADDVHCVAWSAFEEHVIVTGGKDTTVKVWDRRTLSDSSNEAMHTFDDHTDSVLCVDMHPQAKGVFMTADEVGRVNVFDYSKVGAEQSAEQAKAGPAHLVFQHSGHRGTVWDIQWNPYDSWTACSTSVGDFQNTLQLWRVNDLIYRDEEECIRELEQHRDIICGRAALKQSEPSVKEEKTDADTDGGSIIIEDDRVDED</sequence>
<dbReference type="Gramene" id="ABO96937">
    <property type="protein sequence ID" value="ABO96937"/>
    <property type="gene ID" value="OSTLU_35336"/>
</dbReference>
<comment type="subcellular location">
    <subcellularLocation>
        <location evidence="1">Nucleus</location>
    </subcellularLocation>
</comment>
<evidence type="ECO:0000313" key="11">
    <source>
        <dbReference type="Proteomes" id="UP000001568"/>
    </source>
</evidence>
<keyword evidence="4" id="KW-0677">Repeat</keyword>
<dbReference type="Proteomes" id="UP000001568">
    <property type="component" value="Chromosome 7"/>
</dbReference>
<organism evidence="10 11">
    <name type="scientific">Ostreococcus lucimarinus (strain CCE9901)</name>
    <dbReference type="NCBI Taxonomy" id="436017"/>
    <lineage>
        <taxon>Eukaryota</taxon>
        <taxon>Viridiplantae</taxon>
        <taxon>Chlorophyta</taxon>
        <taxon>Mamiellophyceae</taxon>
        <taxon>Mamiellales</taxon>
        <taxon>Bathycoccaceae</taxon>
        <taxon>Ostreococcus</taxon>
    </lineage>
</organism>
<dbReference type="eggNOG" id="KOG0264">
    <property type="taxonomic scope" value="Eukaryota"/>
</dbReference>
<evidence type="ECO:0000259" key="9">
    <source>
        <dbReference type="Pfam" id="PF12265"/>
    </source>
</evidence>
<feature type="domain" description="Histone-binding protein RBBP4-like N-terminal" evidence="9">
    <location>
        <begin position="6"/>
        <end position="77"/>
    </location>
</feature>
<keyword evidence="11" id="KW-1185">Reference proteome</keyword>
<feature type="region of interest" description="Disordered" evidence="8">
    <location>
        <begin position="201"/>
        <end position="224"/>
    </location>
</feature>
<dbReference type="RefSeq" id="XP_001418644.1">
    <property type="nucleotide sequence ID" value="XM_001418607.1"/>
</dbReference>
<dbReference type="HOGENOM" id="CLU_020445_3_1_1"/>
<dbReference type="OMA" id="VQWCPDR"/>
<dbReference type="PROSITE" id="PS50294">
    <property type="entry name" value="WD_REPEATS_REGION"/>
    <property type="match status" value="2"/>
</dbReference>
<feature type="region of interest" description="Disordered" evidence="8">
    <location>
        <begin position="456"/>
        <end position="486"/>
    </location>
</feature>
<dbReference type="InterPro" id="IPR036322">
    <property type="entry name" value="WD40_repeat_dom_sf"/>
</dbReference>
<dbReference type="AlphaFoldDB" id="A4RZX6"/>
<dbReference type="PROSITE" id="PS50082">
    <property type="entry name" value="WD_REPEATS_2"/>
    <property type="match status" value="2"/>
</dbReference>
<reference evidence="10 11" key="1">
    <citation type="journal article" date="2007" name="Proc. Natl. Acad. Sci. U.S.A.">
        <title>The tiny eukaryote Ostreococcus provides genomic insights into the paradox of plankton speciation.</title>
        <authorList>
            <person name="Palenik B."/>
            <person name="Grimwood J."/>
            <person name="Aerts A."/>
            <person name="Rouze P."/>
            <person name="Salamov A."/>
            <person name="Putnam N."/>
            <person name="Dupont C."/>
            <person name="Jorgensen R."/>
            <person name="Derelle E."/>
            <person name="Rombauts S."/>
            <person name="Zhou K."/>
            <person name="Otillar R."/>
            <person name="Merchant S.S."/>
            <person name="Podell S."/>
            <person name="Gaasterland T."/>
            <person name="Napoli C."/>
            <person name="Gendler K."/>
            <person name="Manuell A."/>
            <person name="Tai V."/>
            <person name="Vallon O."/>
            <person name="Piganeau G."/>
            <person name="Jancek S."/>
            <person name="Heijde M."/>
            <person name="Jabbari K."/>
            <person name="Bowler C."/>
            <person name="Lohr M."/>
            <person name="Robbens S."/>
            <person name="Werner G."/>
            <person name="Dubchak I."/>
            <person name="Pazour G.J."/>
            <person name="Ren Q."/>
            <person name="Paulsen I."/>
            <person name="Delwiche C."/>
            <person name="Schmutz J."/>
            <person name="Rokhsar D."/>
            <person name="Van de Peer Y."/>
            <person name="Moreau H."/>
            <person name="Grigoriev I.V."/>
        </authorList>
    </citation>
    <scope>NUCLEOTIDE SEQUENCE [LARGE SCALE GENOMIC DNA]</scope>
    <source>
        <strain evidence="10 11">CCE9901</strain>
    </source>
</reference>
<protein>
    <recommendedName>
        <fullName evidence="9">Histone-binding protein RBBP4-like N-terminal domain-containing protein</fullName>
    </recommendedName>
</protein>
<dbReference type="InterPro" id="IPR022052">
    <property type="entry name" value="Histone-bd_RBBP4-like_N"/>
</dbReference>
<dbReference type="InterPro" id="IPR019775">
    <property type="entry name" value="WD40_repeat_CS"/>
</dbReference>
<comment type="similarity">
    <text evidence="2">Belongs to the WD repeat RBAP46/RBAP48/MSI1 family.</text>
</comment>
<evidence type="ECO:0000256" key="8">
    <source>
        <dbReference type="SAM" id="MobiDB-lite"/>
    </source>
</evidence>
<dbReference type="Pfam" id="PF12265">
    <property type="entry name" value="CAF1C_H4-bd"/>
    <property type="match status" value="1"/>
</dbReference>
<feature type="repeat" description="WD" evidence="7">
    <location>
        <begin position="285"/>
        <end position="327"/>
    </location>
</feature>
<dbReference type="Gene3D" id="2.130.10.10">
    <property type="entry name" value="YVTN repeat-like/Quinoprotein amine dehydrogenase"/>
    <property type="match status" value="1"/>
</dbReference>
<feature type="repeat" description="WD" evidence="7">
    <location>
        <begin position="241"/>
        <end position="283"/>
    </location>
</feature>
<evidence type="ECO:0000256" key="4">
    <source>
        <dbReference type="ARBA" id="ARBA00022737"/>
    </source>
</evidence>
<dbReference type="OrthoDB" id="427795at2759"/>
<evidence type="ECO:0000256" key="2">
    <source>
        <dbReference type="ARBA" id="ARBA00009341"/>
    </source>
</evidence>
<proteinExistence type="inferred from homology"/>
<dbReference type="InterPro" id="IPR050459">
    <property type="entry name" value="WD_repeat_RBAP46/RBAP48/MSI1"/>
</dbReference>